<accession>D0N927</accession>
<proteinExistence type="predicted"/>
<dbReference type="InterPro" id="IPR045096">
    <property type="entry name" value="EDR2-like"/>
</dbReference>
<evidence type="ECO:0000313" key="3">
    <source>
        <dbReference type="Proteomes" id="UP000006643"/>
    </source>
</evidence>
<dbReference type="KEGG" id="pif:PITG_07776"/>
<dbReference type="HOGENOM" id="CLU_951873_0_0_1"/>
<reference evidence="3" key="1">
    <citation type="journal article" date="2009" name="Nature">
        <title>Genome sequence and analysis of the Irish potato famine pathogen Phytophthora infestans.</title>
        <authorList>
            <consortium name="The Broad Institute Genome Sequencing Platform"/>
            <person name="Haas B.J."/>
            <person name="Kamoun S."/>
            <person name="Zody M.C."/>
            <person name="Jiang R.H."/>
            <person name="Handsaker R.E."/>
            <person name="Cano L.M."/>
            <person name="Grabherr M."/>
            <person name="Kodira C.D."/>
            <person name="Raffaele S."/>
            <person name="Torto-Alalibo T."/>
            <person name="Bozkurt T.O."/>
            <person name="Ah-Fong A.M."/>
            <person name="Alvarado L."/>
            <person name="Anderson V.L."/>
            <person name="Armstrong M.R."/>
            <person name="Avrova A."/>
            <person name="Baxter L."/>
            <person name="Beynon J."/>
            <person name="Boevink P.C."/>
            <person name="Bollmann S.R."/>
            <person name="Bos J.I."/>
            <person name="Bulone V."/>
            <person name="Cai G."/>
            <person name="Cakir C."/>
            <person name="Carrington J.C."/>
            <person name="Chawner M."/>
            <person name="Conti L."/>
            <person name="Costanzo S."/>
            <person name="Ewan R."/>
            <person name="Fahlgren N."/>
            <person name="Fischbach M.A."/>
            <person name="Fugelstad J."/>
            <person name="Gilroy E.M."/>
            <person name="Gnerre S."/>
            <person name="Green P.J."/>
            <person name="Grenville-Briggs L.J."/>
            <person name="Griffith J."/>
            <person name="Grunwald N.J."/>
            <person name="Horn K."/>
            <person name="Horner N.R."/>
            <person name="Hu C.H."/>
            <person name="Huitema E."/>
            <person name="Jeong D.H."/>
            <person name="Jones A.M."/>
            <person name="Jones J.D."/>
            <person name="Jones R.W."/>
            <person name="Karlsson E.K."/>
            <person name="Kunjeti S.G."/>
            <person name="Lamour K."/>
            <person name="Liu Z."/>
            <person name="Ma L."/>
            <person name="Maclean D."/>
            <person name="Chibucos M.C."/>
            <person name="McDonald H."/>
            <person name="McWalters J."/>
            <person name="Meijer H.J."/>
            <person name="Morgan W."/>
            <person name="Morris P.F."/>
            <person name="Munro C.A."/>
            <person name="O'Neill K."/>
            <person name="Ospina-Giraldo M."/>
            <person name="Pinzon A."/>
            <person name="Pritchard L."/>
            <person name="Ramsahoye B."/>
            <person name="Ren Q."/>
            <person name="Restrepo S."/>
            <person name="Roy S."/>
            <person name="Sadanandom A."/>
            <person name="Savidor A."/>
            <person name="Schornack S."/>
            <person name="Schwartz D.C."/>
            <person name="Schumann U.D."/>
            <person name="Schwessinger B."/>
            <person name="Seyer L."/>
            <person name="Sharpe T."/>
            <person name="Silvar C."/>
            <person name="Song J."/>
            <person name="Studholme D.J."/>
            <person name="Sykes S."/>
            <person name="Thines M."/>
            <person name="van de Vondervoort P.J."/>
            <person name="Phuntumart V."/>
            <person name="Wawra S."/>
            <person name="Weide R."/>
            <person name="Win J."/>
            <person name="Young C."/>
            <person name="Zhou S."/>
            <person name="Fry W."/>
            <person name="Meyers B.C."/>
            <person name="van West P."/>
            <person name="Ristaino J."/>
            <person name="Govers F."/>
            <person name="Birch P.R."/>
            <person name="Whisson S.C."/>
            <person name="Judelson H.S."/>
            <person name="Nusbaum C."/>
        </authorList>
    </citation>
    <scope>NUCLEOTIDE SEQUENCE [LARGE SCALE GENOMIC DNA]</scope>
    <source>
        <strain evidence="3">T30-4</strain>
    </source>
</reference>
<evidence type="ECO:0000259" key="1">
    <source>
        <dbReference type="Pfam" id="PF07059"/>
    </source>
</evidence>
<dbReference type="OrthoDB" id="9970435at2759"/>
<dbReference type="GeneID" id="9462869"/>
<dbReference type="InParanoid" id="D0N927"/>
<dbReference type="AlphaFoldDB" id="D0N927"/>
<dbReference type="OMA" id="RVCQIEI"/>
<name>D0N927_PHYIT</name>
<dbReference type="PANTHER" id="PTHR12136">
    <property type="entry name" value="ENHANCED DISEASE RESISTANCE-RELATED"/>
    <property type="match status" value="1"/>
</dbReference>
<sequence length="261" mass="29168">MSVGGIVPGPSQQIVTEKKFPMLERYRTDLSVLHGLPTKFWSEPSADGFMVRGPQYLTSKTKVPSTRQACRLVNVELYKSNEAIEHIGVSSFVGDGFDTTDSTVEDHPFLFIINFILPGTPHHSVVLYFTPEDPSELKKNSVFADLCHEVLRGPSDELRTQRIKLIPRVVQGTWPIREGVGTTPAILGTKIYQKYYQGKNYLEADYDIGSSTGCHRGVEPFAGLLSVMELPERVLGTVRLDCVDLRHAVPFTKKMGKDKKK</sequence>
<evidence type="ECO:0000313" key="2">
    <source>
        <dbReference type="EMBL" id="EEY54062.1"/>
    </source>
</evidence>
<gene>
    <name evidence="2" type="ORF">PITG_07776</name>
</gene>
<feature type="domain" description="Protein ENHANCED DISEASE RESISTANCE 2 C-terminal" evidence="1">
    <location>
        <begin position="41"/>
        <end position="244"/>
    </location>
</feature>
<dbReference type="Pfam" id="PF07059">
    <property type="entry name" value="EDR2_C"/>
    <property type="match status" value="1"/>
</dbReference>
<dbReference type="RefSeq" id="XP_002904693.1">
    <property type="nucleotide sequence ID" value="XM_002904647.1"/>
</dbReference>
<dbReference type="EMBL" id="DS028128">
    <property type="protein sequence ID" value="EEY54062.1"/>
    <property type="molecule type" value="Genomic_DNA"/>
</dbReference>
<dbReference type="PANTHER" id="PTHR12136:SF41">
    <property type="entry name" value="PLECKSTRIN HOMOLOGY (PH) AND LIPID-BINDING START DOMAINS-CONTAINING PROTEIN"/>
    <property type="match status" value="1"/>
</dbReference>
<dbReference type="InterPro" id="IPR009769">
    <property type="entry name" value="EDR2_C"/>
</dbReference>
<dbReference type="VEuPathDB" id="FungiDB:PITG_07776"/>
<dbReference type="Proteomes" id="UP000006643">
    <property type="component" value="Unassembled WGS sequence"/>
</dbReference>
<protein>
    <recommendedName>
        <fullName evidence="1">Protein ENHANCED DISEASE RESISTANCE 2 C-terminal domain-containing protein</fullName>
    </recommendedName>
</protein>
<organism evidence="2 3">
    <name type="scientific">Phytophthora infestans (strain T30-4)</name>
    <name type="common">Potato late blight agent</name>
    <dbReference type="NCBI Taxonomy" id="403677"/>
    <lineage>
        <taxon>Eukaryota</taxon>
        <taxon>Sar</taxon>
        <taxon>Stramenopiles</taxon>
        <taxon>Oomycota</taxon>
        <taxon>Peronosporomycetes</taxon>
        <taxon>Peronosporales</taxon>
        <taxon>Peronosporaceae</taxon>
        <taxon>Phytophthora</taxon>
    </lineage>
</organism>
<keyword evidence="3" id="KW-1185">Reference proteome</keyword>
<dbReference type="eggNOG" id="ENOG502QUE7">
    <property type="taxonomic scope" value="Eukaryota"/>
</dbReference>